<proteinExistence type="predicted"/>
<sequence>MATIISPSSLTFVLVTILLSFNRFVLFCLPHKENQIFSPLGNKVLNYHMLKMMTYDQIWLAIVIAFYTFFAALQMSNRVYTYYDVETYKWSYDSSYPWTDARANIVMVYQLAGIFFAFCLYIAISLKLWRVRRELGSSSSFQANRKILIQAVVIMVYCTAQIFLWHEIDADSKKNKEELQESLFYKSLFSPIVARAINGFRRTRETEELGVRCCFANCAINFQYELRSKARYPTQYIHAWIAPTMH</sequence>
<feature type="transmembrane region" description="Helical" evidence="1">
    <location>
        <begin position="12"/>
        <end position="29"/>
    </location>
</feature>
<dbReference type="Gene3D" id="1.20.1070.10">
    <property type="entry name" value="Rhodopsin 7-helix transmembrane proteins"/>
    <property type="match status" value="1"/>
</dbReference>
<keyword evidence="1" id="KW-0812">Transmembrane</keyword>
<keyword evidence="1" id="KW-1133">Transmembrane helix</keyword>
<evidence type="ECO:0000313" key="3">
    <source>
        <dbReference type="WBParaSite" id="L893_g235.t1"/>
    </source>
</evidence>
<protein>
    <submittedName>
        <fullName evidence="3">G protein-coupled receptor</fullName>
    </submittedName>
</protein>
<organism evidence="2 3">
    <name type="scientific">Steinernema glaseri</name>
    <dbReference type="NCBI Taxonomy" id="37863"/>
    <lineage>
        <taxon>Eukaryota</taxon>
        <taxon>Metazoa</taxon>
        <taxon>Ecdysozoa</taxon>
        <taxon>Nematoda</taxon>
        <taxon>Chromadorea</taxon>
        <taxon>Rhabditida</taxon>
        <taxon>Tylenchina</taxon>
        <taxon>Panagrolaimomorpha</taxon>
        <taxon>Strongyloidoidea</taxon>
        <taxon>Steinernematidae</taxon>
        <taxon>Steinernema</taxon>
    </lineage>
</organism>
<dbReference type="Proteomes" id="UP000095287">
    <property type="component" value="Unplaced"/>
</dbReference>
<keyword evidence="1" id="KW-0472">Membrane</keyword>
<evidence type="ECO:0000256" key="1">
    <source>
        <dbReference type="SAM" id="Phobius"/>
    </source>
</evidence>
<name>A0A1I7Z7B4_9BILA</name>
<feature type="transmembrane region" description="Helical" evidence="1">
    <location>
        <begin position="58"/>
        <end position="83"/>
    </location>
</feature>
<accession>A0A1I7Z7B4</accession>
<evidence type="ECO:0000313" key="2">
    <source>
        <dbReference type="Proteomes" id="UP000095287"/>
    </source>
</evidence>
<dbReference type="WBParaSite" id="L893_g235.t1">
    <property type="protein sequence ID" value="L893_g235.t1"/>
    <property type="gene ID" value="L893_g235"/>
</dbReference>
<reference evidence="3" key="1">
    <citation type="submission" date="2016-11" db="UniProtKB">
        <authorList>
            <consortium name="WormBaseParasite"/>
        </authorList>
    </citation>
    <scope>IDENTIFICATION</scope>
</reference>
<keyword evidence="2" id="KW-1185">Reference proteome</keyword>
<dbReference type="AlphaFoldDB" id="A0A1I7Z7B4"/>
<feature type="transmembrane region" description="Helical" evidence="1">
    <location>
        <begin position="103"/>
        <end position="126"/>
    </location>
</feature>
<feature type="transmembrane region" description="Helical" evidence="1">
    <location>
        <begin position="147"/>
        <end position="166"/>
    </location>
</feature>